<evidence type="ECO:0000256" key="1">
    <source>
        <dbReference type="SAM" id="Phobius"/>
    </source>
</evidence>
<dbReference type="EMBL" id="FNGP01000001">
    <property type="protein sequence ID" value="SDL21020.1"/>
    <property type="molecule type" value="Genomic_DNA"/>
</dbReference>
<dbReference type="AlphaFoldDB" id="A0A1G9I6Y1"/>
<name>A0A1G9I6Y1_9ACTN</name>
<dbReference type="RefSeq" id="WP_093249015.1">
    <property type="nucleotide sequence ID" value="NZ_FNGP01000001.1"/>
</dbReference>
<dbReference type="InterPro" id="IPR012507">
    <property type="entry name" value="YibE_F"/>
</dbReference>
<feature type="transmembrane region" description="Helical" evidence="1">
    <location>
        <begin position="265"/>
        <end position="283"/>
    </location>
</feature>
<feature type="transmembrane region" description="Helical" evidence="1">
    <location>
        <begin position="367"/>
        <end position="388"/>
    </location>
</feature>
<protein>
    <submittedName>
        <fullName evidence="2">Uncharacterized membrane protein</fullName>
    </submittedName>
</protein>
<keyword evidence="1" id="KW-0812">Transmembrane</keyword>
<evidence type="ECO:0000313" key="2">
    <source>
        <dbReference type="EMBL" id="SDL21020.1"/>
    </source>
</evidence>
<dbReference type="Pfam" id="PF07907">
    <property type="entry name" value="YibE_F"/>
    <property type="match status" value="1"/>
</dbReference>
<proteinExistence type="predicted"/>
<feature type="transmembrane region" description="Helical" evidence="1">
    <location>
        <begin position="225"/>
        <end position="245"/>
    </location>
</feature>
<evidence type="ECO:0000313" key="3">
    <source>
        <dbReference type="Proteomes" id="UP000199475"/>
    </source>
</evidence>
<keyword evidence="3" id="KW-1185">Reference proteome</keyword>
<dbReference type="Proteomes" id="UP000199475">
    <property type="component" value="Unassembled WGS sequence"/>
</dbReference>
<feature type="transmembrane region" description="Helical" evidence="1">
    <location>
        <begin position="195"/>
        <end position="213"/>
    </location>
</feature>
<organism evidence="2 3">
    <name type="scientific">Tessaracoccus oleiagri</name>
    <dbReference type="NCBI Taxonomy" id="686624"/>
    <lineage>
        <taxon>Bacteria</taxon>
        <taxon>Bacillati</taxon>
        <taxon>Actinomycetota</taxon>
        <taxon>Actinomycetes</taxon>
        <taxon>Propionibacteriales</taxon>
        <taxon>Propionibacteriaceae</taxon>
        <taxon>Tessaracoccus</taxon>
    </lineage>
</organism>
<accession>A0A1G9I6Y1</accession>
<dbReference type="STRING" id="686624.SAMN04488242_0765"/>
<dbReference type="OrthoDB" id="5846312at2"/>
<dbReference type="SUPFAM" id="SSF103473">
    <property type="entry name" value="MFS general substrate transporter"/>
    <property type="match status" value="1"/>
</dbReference>
<feature type="transmembrane region" description="Helical" evidence="1">
    <location>
        <begin position="324"/>
        <end position="347"/>
    </location>
</feature>
<feature type="transmembrane region" description="Helical" evidence="1">
    <location>
        <begin position="144"/>
        <end position="162"/>
    </location>
</feature>
<keyword evidence="1" id="KW-1133">Transmembrane helix</keyword>
<dbReference type="InterPro" id="IPR036259">
    <property type="entry name" value="MFS_trans_sf"/>
</dbReference>
<gene>
    <name evidence="2" type="ORF">SAMN04488242_0765</name>
</gene>
<keyword evidence="1" id="KW-0472">Membrane</keyword>
<reference evidence="2 3" key="1">
    <citation type="submission" date="2016-10" db="EMBL/GenBank/DDBJ databases">
        <authorList>
            <person name="de Groot N.N."/>
        </authorList>
    </citation>
    <scope>NUCLEOTIDE SEQUENCE [LARGE SCALE GENOMIC DNA]</scope>
    <source>
        <strain evidence="2 3">CGMCC 1.9159</strain>
    </source>
</reference>
<sequence>MGHSHSHDDVHVEVGTLAKRILFGFLAVLAVLTLAGLIWLWPTQAEIADGIHHVETPAGIVDTTGTITAVEESCEGQFDPDVGTLQCLVFTVDIEGGPDAGRQADVQVTGPPTQAGLRVGDQIDITRIETPDGPLYSYKSIDRTPVFIALGLLFVAAVLAVARWKGLFALLGLVVAGGVLIGFIIPGILLGKPGIAVALVGSTAIMFVVLYLAHGISTRTSTALAGTMLGLAVTAGLGALSVEAARLTGFADETEMDLQQLAGGINFQELLIAAIIIGGLGVLNDTTITQSSAVFELRAAAPHLTRREIFASGMRIGRDHIASTIYTIVFAYAGSALVVIMLVYFTTDDVLGTLNQELFASEIVRTLGSSIGLILSVPLTTAIAALTVGPARVEGVAPARAALPGE</sequence>
<dbReference type="PANTHER" id="PTHR41771">
    <property type="entry name" value="MEMBRANE PROTEIN-RELATED"/>
    <property type="match status" value="1"/>
</dbReference>
<feature type="transmembrane region" description="Helical" evidence="1">
    <location>
        <begin position="167"/>
        <end position="189"/>
    </location>
</feature>
<feature type="transmembrane region" description="Helical" evidence="1">
    <location>
        <begin position="21"/>
        <end position="41"/>
    </location>
</feature>
<dbReference type="PANTHER" id="PTHR41771:SF1">
    <property type="entry name" value="MEMBRANE PROTEIN"/>
    <property type="match status" value="1"/>
</dbReference>